<feature type="transmembrane region" description="Helical" evidence="1">
    <location>
        <begin position="87"/>
        <end position="110"/>
    </location>
</feature>
<keyword evidence="2" id="KW-0645">Protease</keyword>
<dbReference type="InterPro" id="IPR019649">
    <property type="entry name" value="DUF2512"/>
</dbReference>
<reference evidence="2 3" key="1">
    <citation type="submission" date="2021-01" db="EMBL/GenBank/DDBJ databases">
        <title>Genomic Encyclopedia of Type Strains, Phase IV (KMG-IV): sequencing the most valuable type-strain genomes for metagenomic binning, comparative biology and taxonomic classification.</title>
        <authorList>
            <person name="Goeker M."/>
        </authorList>
    </citation>
    <scope>NUCLEOTIDE SEQUENCE [LARGE SCALE GENOMIC DNA]</scope>
    <source>
        <strain evidence="2 3">DSM 105482</strain>
    </source>
</reference>
<gene>
    <name evidence="2" type="ORF">JOC77_003344</name>
</gene>
<dbReference type="EMBL" id="JAFBFI010000016">
    <property type="protein sequence ID" value="MBM7693900.1"/>
    <property type="molecule type" value="Genomic_DNA"/>
</dbReference>
<dbReference type="RefSeq" id="WP_204545073.1">
    <property type="nucleotide sequence ID" value="NZ_JAFBFI010000016.1"/>
</dbReference>
<accession>A0ABS2QLL5</accession>
<keyword evidence="2" id="KW-0378">Hydrolase</keyword>
<sequence length="144" mass="16131">MKTLSILLIKFIACLIAFTIGLDLFFDATIADIVSFSIVTALITYLLGDKIALPRLGQTNTLIIEFTLTYLAVWIFGGILLDHYLQIAWGSIISAGIFTFAEILIHRYFLSTAGQPNERRQLRINPKLAYGTEFADEQDPSNKK</sequence>
<name>A0ABS2QLL5_9BACI</name>
<feature type="transmembrane region" description="Helical" evidence="1">
    <location>
        <begin position="29"/>
        <end position="48"/>
    </location>
</feature>
<keyword evidence="1" id="KW-0812">Transmembrane</keyword>
<keyword evidence="3" id="KW-1185">Reference proteome</keyword>
<keyword evidence="1" id="KW-0472">Membrane</keyword>
<dbReference type="Pfam" id="PF10710">
    <property type="entry name" value="DUF2512"/>
    <property type="match status" value="1"/>
</dbReference>
<evidence type="ECO:0000313" key="2">
    <source>
        <dbReference type="EMBL" id="MBM7693900.1"/>
    </source>
</evidence>
<comment type="caution">
    <text evidence="2">The sequence shown here is derived from an EMBL/GenBank/DDBJ whole genome shotgun (WGS) entry which is preliminary data.</text>
</comment>
<proteinExistence type="predicted"/>
<dbReference type="GO" id="GO:0008233">
    <property type="term" value="F:peptidase activity"/>
    <property type="evidence" value="ECO:0007669"/>
    <property type="project" value="UniProtKB-KW"/>
</dbReference>
<keyword evidence="1" id="KW-1133">Transmembrane helix</keyword>
<evidence type="ECO:0000313" key="3">
    <source>
        <dbReference type="Proteomes" id="UP000823486"/>
    </source>
</evidence>
<dbReference type="Proteomes" id="UP000823486">
    <property type="component" value="Unassembled WGS sequence"/>
</dbReference>
<evidence type="ECO:0000256" key="1">
    <source>
        <dbReference type="SAM" id="Phobius"/>
    </source>
</evidence>
<organism evidence="2 3">
    <name type="scientific">Peribacillus deserti</name>
    <dbReference type="NCBI Taxonomy" id="673318"/>
    <lineage>
        <taxon>Bacteria</taxon>
        <taxon>Bacillati</taxon>
        <taxon>Bacillota</taxon>
        <taxon>Bacilli</taxon>
        <taxon>Bacillales</taxon>
        <taxon>Bacillaceae</taxon>
        <taxon>Peribacillus</taxon>
    </lineage>
</organism>
<feature type="transmembrane region" description="Helical" evidence="1">
    <location>
        <begin position="60"/>
        <end position="81"/>
    </location>
</feature>
<dbReference type="GO" id="GO:0006508">
    <property type="term" value="P:proteolysis"/>
    <property type="evidence" value="ECO:0007669"/>
    <property type="project" value="UniProtKB-KW"/>
</dbReference>
<protein>
    <submittedName>
        <fullName evidence="2">Membrane protein implicated in regulation of membrane protease activity</fullName>
    </submittedName>
</protein>